<evidence type="ECO:0000313" key="2">
    <source>
        <dbReference type="EMBL" id="KIK45128.1"/>
    </source>
</evidence>
<dbReference type="STRING" id="930992.A0A0D0BPR7"/>
<accession>A0A0D0BPR7</accession>
<dbReference type="EMBL" id="KN835178">
    <property type="protein sequence ID" value="KIK45128.1"/>
    <property type="molecule type" value="Genomic_DNA"/>
</dbReference>
<organism evidence="2 3">
    <name type="scientific">Suillus luteus UH-Slu-Lm8-n1</name>
    <dbReference type="NCBI Taxonomy" id="930992"/>
    <lineage>
        <taxon>Eukaryota</taxon>
        <taxon>Fungi</taxon>
        <taxon>Dikarya</taxon>
        <taxon>Basidiomycota</taxon>
        <taxon>Agaricomycotina</taxon>
        <taxon>Agaricomycetes</taxon>
        <taxon>Agaricomycetidae</taxon>
        <taxon>Boletales</taxon>
        <taxon>Suillineae</taxon>
        <taxon>Suillaceae</taxon>
        <taxon>Suillus</taxon>
    </lineage>
</organism>
<feature type="compositionally biased region" description="Polar residues" evidence="1">
    <location>
        <begin position="57"/>
        <end position="66"/>
    </location>
</feature>
<sequence length="158" mass="17249">MTSLSAEGSASSNKGKAPAKSVIRRQKMTQSSSKHSTPTPHDTLHNLSSRLRDQNLRDSVSVTPSRSKGKEADKTQVKEESEARVLRARPSIVGEKLDLAGPPKREIPRGSDGRPLPMCVTCSNVLPVISVDSKVVWGLNLDSPRKGKKSKQRQECPR</sequence>
<reference evidence="2 3" key="1">
    <citation type="submission" date="2014-04" db="EMBL/GenBank/DDBJ databases">
        <authorList>
            <consortium name="DOE Joint Genome Institute"/>
            <person name="Kuo A."/>
            <person name="Ruytinx J."/>
            <person name="Rineau F."/>
            <person name="Colpaert J."/>
            <person name="Kohler A."/>
            <person name="Nagy L.G."/>
            <person name="Floudas D."/>
            <person name="Copeland A."/>
            <person name="Barry K.W."/>
            <person name="Cichocki N."/>
            <person name="Veneault-Fourrey C."/>
            <person name="LaButti K."/>
            <person name="Lindquist E.A."/>
            <person name="Lipzen A."/>
            <person name="Lundell T."/>
            <person name="Morin E."/>
            <person name="Murat C."/>
            <person name="Sun H."/>
            <person name="Tunlid A."/>
            <person name="Henrissat B."/>
            <person name="Grigoriev I.V."/>
            <person name="Hibbett D.S."/>
            <person name="Martin F."/>
            <person name="Nordberg H.P."/>
            <person name="Cantor M.N."/>
            <person name="Hua S.X."/>
        </authorList>
    </citation>
    <scope>NUCLEOTIDE SEQUENCE [LARGE SCALE GENOMIC DNA]</scope>
    <source>
        <strain evidence="2 3">UH-Slu-Lm8-n1</strain>
    </source>
</reference>
<keyword evidence="3" id="KW-1185">Reference proteome</keyword>
<dbReference type="Proteomes" id="UP000054485">
    <property type="component" value="Unassembled WGS sequence"/>
</dbReference>
<proteinExistence type="predicted"/>
<gene>
    <name evidence="2" type="ORF">CY34DRAFT_78547</name>
</gene>
<feature type="compositionally biased region" description="Polar residues" evidence="1">
    <location>
        <begin position="1"/>
        <end position="14"/>
    </location>
</feature>
<feature type="compositionally biased region" description="Basic and acidic residues" evidence="1">
    <location>
        <begin position="68"/>
        <end position="85"/>
    </location>
</feature>
<dbReference type="HOGENOM" id="CLU_1670556_0_0_1"/>
<feature type="compositionally biased region" description="Basic and acidic residues" evidence="1">
    <location>
        <begin position="95"/>
        <end position="112"/>
    </location>
</feature>
<reference evidence="3" key="2">
    <citation type="submission" date="2015-01" db="EMBL/GenBank/DDBJ databases">
        <title>Evolutionary Origins and Diversification of the Mycorrhizal Mutualists.</title>
        <authorList>
            <consortium name="DOE Joint Genome Institute"/>
            <consortium name="Mycorrhizal Genomics Consortium"/>
            <person name="Kohler A."/>
            <person name="Kuo A."/>
            <person name="Nagy L.G."/>
            <person name="Floudas D."/>
            <person name="Copeland A."/>
            <person name="Barry K.W."/>
            <person name="Cichocki N."/>
            <person name="Veneault-Fourrey C."/>
            <person name="LaButti K."/>
            <person name="Lindquist E.A."/>
            <person name="Lipzen A."/>
            <person name="Lundell T."/>
            <person name="Morin E."/>
            <person name="Murat C."/>
            <person name="Riley R."/>
            <person name="Ohm R."/>
            <person name="Sun H."/>
            <person name="Tunlid A."/>
            <person name="Henrissat B."/>
            <person name="Grigoriev I.V."/>
            <person name="Hibbett D.S."/>
            <person name="Martin F."/>
        </authorList>
    </citation>
    <scope>NUCLEOTIDE SEQUENCE [LARGE SCALE GENOMIC DNA]</scope>
    <source>
        <strain evidence="3">UH-Slu-Lm8-n1</strain>
    </source>
</reference>
<evidence type="ECO:0000313" key="3">
    <source>
        <dbReference type="Proteomes" id="UP000054485"/>
    </source>
</evidence>
<dbReference type="AlphaFoldDB" id="A0A0D0BPR7"/>
<evidence type="ECO:0000256" key="1">
    <source>
        <dbReference type="SAM" id="MobiDB-lite"/>
    </source>
</evidence>
<dbReference type="OrthoDB" id="6627536at2759"/>
<name>A0A0D0BPR7_9AGAM</name>
<protein>
    <submittedName>
        <fullName evidence="2">Uncharacterized protein</fullName>
    </submittedName>
</protein>
<dbReference type="InParanoid" id="A0A0D0BPR7"/>
<feature type="region of interest" description="Disordered" evidence="1">
    <location>
        <begin position="1"/>
        <end position="116"/>
    </location>
</feature>
<feature type="compositionally biased region" description="Polar residues" evidence="1">
    <location>
        <begin position="28"/>
        <end position="49"/>
    </location>
</feature>